<accession>A0A6C0DHR8</accession>
<dbReference type="EMBL" id="MN739613">
    <property type="protein sequence ID" value="QHT15800.1"/>
    <property type="molecule type" value="Genomic_DNA"/>
</dbReference>
<sequence>MGFQTHMNWLVVSTLPHYLSVLPLLLSYPDTAPYIYIVWMSTTLSVLWHLHGEPLNYLYYLDYLGATVWTGYELYASTGNLSMTAEVAVLNLIVFLLNMNPGSDHYHVYHSLWHLMSAAKCFYVAAKVTDATQ</sequence>
<protein>
    <submittedName>
        <fullName evidence="1">Uncharacterized protein</fullName>
    </submittedName>
</protein>
<organism evidence="1">
    <name type="scientific">viral metagenome</name>
    <dbReference type="NCBI Taxonomy" id="1070528"/>
    <lineage>
        <taxon>unclassified sequences</taxon>
        <taxon>metagenomes</taxon>
        <taxon>organismal metagenomes</taxon>
    </lineage>
</organism>
<evidence type="ECO:0000313" key="1">
    <source>
        <dbReference type="EMBL" id="QHT15800.1"/>
    </source>
</evidence>
<proteinExistence type="predicted"/>
<name>A0A6C0DHR8_9ZZZZ</name>
<dbReference type="AlphaFoldDB" id="A0A6C0DHR8"/>
<reference evidence="1" key="1">
    <citation type="journal article" date="2020" name="Nature">
        <title>Giant virus diversity and host interactions through global metagenomics.</title>
        <authorList>
            <person name="Schulz F."/>
            <person name="Roux S."/>
            <person name="Paez-Espino D."/>
            <person name="Jungbluth S."/>
            <person name="Walsh D.A."/>
            <person name="Denef V.J."/>
            <person name="McMahon K.D."/>
            <person name="Konstantinidis K.T."/>
            <person name="Eloe-Fadrosh E.A."/>
            <person name="Kyrpides N.C."/>
            <person name="Woyke T."/>
        </authorList>
    </citation>
    <scope>NUCLEOTIDE SEQUENCE</scope>
    <source>
        <strain evidence="1">GVMAG-M-3300023174-176</strain>
    </source>
</reference>